<dbReference type="AlphaFoldDB" id="A0A6M3J281"/>
<evidence type="ECO:0008006" key="2">
    <source>
        <dbReference type="Google" id="ProtNLM"/>
    </source>
</evidence>
<proteinExistence type="predicted"/>
<name>A0A6M3J281_9ZZZZ</name>
<reference evidence="1" key="1">
    <citation type="submission" date="2020-03" db="EMBL/GenBank/DDBJ databases">
        <title>The deep terrestrial virosphere.</title>
        <authorList>
            <person name="Holmfeldt K."/>
            <person name="Nilsson E."/>
            <person name="Simone D."/>
            <person name="Lopez-Fernandez M."/>
            <person name="Wu X."/>
            <person name="de Brujin I."/>
            <person name="Lundin D."/>
            <person name="Andersson A."/>
            <person name="Bertilsson S."/>
            <person name="Dopson M."/>
        </authorList>
    </citation>
    <scope>NUCLEOTIDE SEQUENCE</scope>
    <source>
        <strain evidence="1">MM415B00582</strain>
    </source>
</reference>
<protein>
    <recommendedName>
        <fullName evidence="2">Peptidase S74 domain-containing protein</fullName>
    </recommendedName>
</protein>
<sequence>MSSGNLLDHIKRIQARLRALESRNQSLVPMRNVTWAPVIHGDIVEISPSHDTAVRFRTSPVPPIDAQCGPADPDGSIQYNNGGVFGGEAAFTYDDATNQVDLSGNLNSIWAGLTLRNASLGSGGQTEIHLFGGNETEGLRLVLEGPNRALDPGGGYGPNYAGLWQSLNAPIVFGTNDATHMVLSSFGSLLLGLHEVDGLAGEGLLQIGPVAGGTTKADGLLFYPDANLYRSDTSELTTDDRLIVMGDLGVGAAVPNYVGAGRAVTVESAGQNLQAVVELVSPDLTGAGYIGQLRFINKDGGVGAVSAAAISSARDGADDATRLTFWTEATGVALAAKMTILGNGRVGIGTTAPDGILDVRGLAIFSGGVDAFAPYLLSDTLSAGYYTDTDDGNLRINHHGYLGGDTRYRDLQVMDGKSSVVMRVDGSERTIAAGTLAHFIMCTYNGVPGTTPPEGALAVDIDNDDLYFYSSGAWHAGGGGVTDHGALTGLNDDDHGAVYGNIGAVETITGAWTFNGAVVINELGADVDFRIESLNDPYMFFMDASADRIGIGSASPNDTLHLLDTVANCPAIRLDNEAGDATGPLIRFYKSRLVGDPCQDLDDLGTITWTERDTGPGWREVIKVVGKVVDAPYGRAILQFFAASNGSYSANAELQIMKEIVDVYGELDAYSGLFVQGGASVAGGAVFNEAAADVDFRVASTGRTHMLFVDASTHRVGIGESSPTAPLHISGTEAADTPLVMKLQAASSSLRDVRLNSNTYGLRIIASDVAPAAAPNGAALQLWGIAAASNQGQVYLDSGSHDSAVIALRTGGTGVNIAERMHIDASGNVVFNDVSADVDFRVESNDVEHMLFVDGGANCVGVGKSVPTSRLHVAENVLIGSMTAPTVVFENLATNVGDQVRVSWIKGADTGTGLTKGMVLWTYGTQAGWADYESRRLSFYTGAAAAATEKVAISAAGGLSVGNAYVGTDAGAGNAIFTGKIGVGATAPTQRLEVAPDTDVSGILGRSRMGYMGYADYAGFAHVDKASVGNFALLQSAAGATILNVATGQSMYFRINNADKLTMDSSGNLTLGSAGVGDLWIGNNCSALSFTDRTPFFVGDALKAIRGIRGGAAGIHHESLPEALRVRVVDSEGQVEYGRDMSATLSMLIVAVQQLLARVDTLEEKA</sequence>
<gene>
    <name evidence="1" type="ORF">MM415B00582_0010</name>
</gene>
<dbReference type="EMBL" id="MT141504">
    <property type="protein sequence ID" value="QJA63724.1"/>
    <property type="molecule type" value="Genomic_DNA"/>
</dbReference>
<evidence type="ECO:0000313" key="1">
    <source>
        <dbReference type="EMBL" id="QJA63724.1"/>
    </source>
</evidence>
<accession>A0A6M3J281</accession>
<organism evidence="1">
    <name type="scientific">viral metagenome</name>
    <dbReference type="NCBI Taxonomy" id="1070528"/>
    <lineage>
        <taxon>unclassified sequences</taxon>
        <taxon>metagenomes</taxon>
        <taxon>organismal metagenomes</taxon>
    </lineage>
</organism>